<dbReference type="Proteomes" id="UP001186047">
    <property type="component" value="Unassembled WGS sequence"/>
</dbReference>
<comment type="caution">
    <text evidence="2">The sequence shown here is derived from an EMBL/GenBank/DDBJ whole genome shotgun (WGS) entry which is preliminary data.</text>
</comment>
<proteinExistence type="predicted"/>
<name>A0AAE4NQC2_9LACT</name>
<feature type="domain" description="Bacterial Pleckstrin homology" evidence="1">
    <location>
        <begin position="9"/>
        <end position="102"/>
    </location>
</feature>
<evidence type="ECO:0000313" key="2">
    <source>
        <dbReference type="EMBL" id="MDV2632456.1"/>
    </source>
</evidence>
<organism evidence="2 3">
    <name type="scientific">Lactococcus lactis</name>
    <dbReference type="NCBI Taxonomy" id="1358"/>
    <lineage>
        <taxon>Bacteria</taxon>
        <taxon>Bacillati</taxon>
        <taxon>Bacillota</taxon>
        <taxon>Bacilli</taxon>
        <taxon>Lactobacillales</taxon>
        <taxon>Streptococcaceae</taxon>
        <taxon>Lactococcus</taxon>
    </lineage>
</organism>
<dbReference type="Pfam" id="PF10882">
    <property type="entry name" value="bPH_5"/>
    <property type="match status" value="1"/>
</dbReference>
<protein>
    <submittedName>
        <fullName evidence="2">PH domain-containing protein</fullName>
    </submittedName>
</protein>
<evidence type="ECO:0000259" key="1">
    <source>
        <dbReference type="Pfam" id="PF10882"/>
    </source>
</evidence>
<dbReference type="EMBL" id="JAWHVL010000014">
    <property type="protein sequence ID" value="MDV2632456.1"/>
    <property type="molecule type" value="Genomic_DNA"/>
</dbReference>
<dbReference type="RefSeq" id="WP_157798870.1">
    <property type="nucleotide sequence ID" value="NZ_CP059049.1"/>
</dbReference>
<sequence length="114" mass="13192">MSIENNKLIITPKGLDKIWSFTNKIEIPFENITNVTIDRTIIYEGKGLRLLGLATFSKWSGTFISKKRKNFWNVTRTDTPLVIETNNEKFKRLIIGVENAEEWVIKINGLISHK</sequence>
<reference evidence="2" key="1">
    <citation type="submission" date="2023-10" db="EMBL/GenBank/DDBJ databases">
        <title>Production of high quality cheese from raw caw milk (raw cheese).</title>
        <authorList>
            <person name="Samouris G."/>
        </authorList>
    </citation>
    <scope>NUCLEOTIDE SEQUENCE</scope>
    <source>
        <strain evidence="2">M17-3</strain>
    </source>
</reference>
<dbReference type="InterPro" id="IPR027783">
    <property type="entry name" value="Bacterial_PH-related"/>
</dbReference>
<gene>
    <name evidence="2" type="ORF">RZO31_06155</name>
</gene>
<dbReference type="AlphaFoldDB" id="A0AAE4NQC2"/>
<accession>A0AAE4NQC2</accession>
<evidence type="ECO:0000313" key="3">
    <source>
        <dbReference type="Proteomes" id="UP001186047"/>
    </source>
</evidence>